<reference evidence="2 3" key="1">
    <citation type="journal article" date="2012" name="PLoS Pathog.">
        <title>Comparative pathogenomics reveals horizontally acquired novel virulence genes in fungi infecting cereal hosts.</title>
        <authorList>
            <person name="Gardiner D.M."/>
            <person name="McDonald M.C."/>
            <person name="Covarelli L."/>
            <person name="Solomon P.S."/>
            <person name="Rusu A.G."/>
            <person name="Marshall M."/>
            <person name="Kazan K."/>
            <person name="Chakraborty S."/>
            <person name="McDonald B.A."/>
            <person name="Manners J.M."/>
        </authorList>
    </citation>
    <scope>NUCLEOTIDE SEQUENCE [LARGE SCALE GENOMIC DNA]</scope>
    <source>
        <strain evidence="2 3">CS3096</strain>
    </source>
</reference>
<keyword evidence="3" id="KW-1185">Reference proteome</keyword>
<dbReference type="AlphaFoldDB" id="K3VRW4"/>
<comment type="caution">
    <text evidence="2">The sequence shown here is derived from an EMBL/GenBank/DDBJ whole genome shotgun (WGS) entry which is preliminary data.</text>
</comment>
<protein>
    <submittedName>
        <fullName evidence="2">Uncharacterized protein</fullName>
    </submittedName>
</protein>
<name>K3VRW4_FUSPC</name>
<dbReference type="EMBL" id="AFNW01000051">
    <property type="protein sequence ID" value="EKJ78307.1"/>
    <property type="molecule type" value="Genomic_DNA"/>
</dbReference>
<organism evidence="2 3">
    <name type="scientific">Fusarium pseudograminearum (strain CS3096)</name>
    <name type="common">Wheat and barley crown-rot fungus</name>
    <dbReference type="NCBI Taxonomy" id="1028729"/>
    <lineage>
        <taxon>Eukaryota</taxon>
        <taxon>Fungi</taxon>
        <taxon>Dikarya</taxon>
        <taxon>Ascomycota</taxon>
        <taxon>Pezizomycotina</taxon>
        <taxon>Sordariomycetes</taxon>
        <taxon>Hypocreomycetidae</taxon>
        <taxon>Hypocreales</taxon>
        <taxon>Nectriaceae</taxon>
        <taxon>Fusarium</taxon>
    </lineage>
</organism>
<feature type="region of interest" description="Disordered" evidence="1">
    <location>
        <begin position="108"/>
        <end position="194"/>
    </location>
</feature>
<proteinExistence type="predicted"/>
<accession>K3VRW4</accession>
<dbReference type="Proteomes" id="UP000007978">
    <property type="component" value="Chromosome 4"/>
</dbReference>
<feature type="compositionally biased region" description="Acidic residues" evidence="1">
    <location>
        <begin position="118"/>
        <end position="128"/>
    </location>
</feature>
<gene>
    <name evidence="2" type="ORF">FPSE_01769</name>
</gene>
<dbReference type="HOGENOM" id="CLU_994146_0_0_1"/>
<dbReference type="GeneID" id="20360388"/>
<evidence type="ECO:0000313" key="3">
    <source>
        <dbReference type="Proteomes" id="UP000007978"/>
    </source>
</evidence>
<feature type="compositionally biased region" description="Polar residues" evidence="1">
    <location>
        <begin position="160"/>
        <end position="169"/>
    </location>
</feature>
<evidence type="ECO:0000256" key="1">
    <source>
        <dbReference type="SAM" id="MobiDB-lite"/>
    </source>
</evidence>
<dbReference type="OrthoDB" id="10366657at2759"/>
<sequence length="280" mass="30592">MALLPMLSTIMPLLNDSHGLSHSRTKTREKHRIQKPTAFEANFLDDEVALAEMASLEEVNRVKVASLASLSSEAFRAGISPPLDPAFIADEKFLSGDLNDSDASIVEISSGSDSDASSTEDSDDEDSSAELPDKPEAPVLIKSEPSTPSKPQTVPAPSRLTFTPFSQTPEVYYSDDEDDEDQPPSKKEILSDESTSEDFEYFRGELNLFEEDIASVLRDLGSIRIAAFGVGEADKPDNALCAPYRAGKVTLRRYGERCTIIILVVAGETLRFGQTREILI</sequence>
<dbReference type="RefSeq" id="XP_009253163.1">
    <property type="nucleotide sequence ID" value="XM_009254888.1"/>
</dbReference>
<dbReference type="KEGG" id="fpu:FPSE_01769"/>
<feature type="compositionally biased region" description="Acidic residues" evidence="1">
    <location>
        <begin position="173"/>
        <end position="182"/>
    </location>
</feature>
<evidence type="ECO:0000313" key="2">
    <source>
        <dbReference type="EMBL" id="EKJ78307.1"/>
    </source>
</evidence>